<proteinExistence type="predicted"/>
<dbReference type="EMBL" id="PJQY01000541">
    <property type="protein sequence ID" value="PQQ10151.1"/>
    <property type="molecule type" value="Genomic_DNA"/>
</dbReference>
<reference evidence="1 2" key="1">
    <citation type="submission" date="2018-02" db="EMBL/GenBank/DDBJ databases">
        <title>Draft genome of wild Prunus yedoensis var. nudiflora.</title>
        <authorList>
            <person name="Baek S."/>
            <person name="Kim J.-H."/>
            <person name="Choi K."/>
            <person name="Kim G.-B."/>
            <person name="Cho A."/>
            <person name="Jang H."/>
            <person name="Shin C.-H."/>
            <person name="Yu H.-J."/>
            <person name="Mun J.-H."/>
        </authorList>
    </citation>
    <scope>NUCLEOTIDE SEQUENCE [LARGE SCALE GENOMIC DNA]</scope>
    <source>
        <strain evidence="2">cv. Jeju island</strain>
        <tissue evidence="1">Leaf</tissue>
    </source>
</reference>
<comment type="caution">
    <text evidence="1">The sequence shown here is derived from an EMBL/GenBank/DDBJ whole genome shotgun (WGS) entry which is preliminary data.</text>
</comment>
<dbReference type="AlphaFoldDB" id="A0A314YZF9"/>
<dbReference type="Proteomes" id="UP000250321">
    <property type="component" value="Unassembled WGS sequence"/>
</dbReference>
<protein>
    <submittedName>
        <fullName evidence="1">Uncharacterized protein</fullName>
    </submittedName>
</protein>
<accession>A0A314YZF9</accession>
<keyword evidence="2" id="KW-1185">Reference proteome</keyword>
<sequence length="115" mass="12793">MPSQKGGRGVFFKGHGAFPKTWSGISLCKSGRVYPCKIGQTLSFAKMVGYFSKRWAGRPLNTLVGHFSCKKLGRGGFSPCAPRCLPRNIWASKVGPRELKFGGRYVRRVPNIRIF</sequence>
<gene>
    <name evidence="1" type="ORF">Pyn_32328</name>
</gene>
<evidence type="ECO:0000313" key="2">
    <source>
        <dbReference type="Proteomes" id="UP000250321"/>
    </source>
</evidence>
<name>A0A314YZF9_PRUYE</name>
<organism evidence="1 2">
    <name type="scientific">Prunus yedoensis var. nudiflora</name>
    <dbReference type="NCBI Taxonomy" id="2094558"/>
    <lineage>
        <taxon>Eukaryota</taxon>
        <taxon>Viridiplantae</taxon>
        <taxon>Streptophyta</taxon>
        <taxon>Embryophyta</taxon>
        <taxon>Tracheophyta</taxon>
        <taxon>Spermatophyta</taxon>
        <taxon>Magnoliopsida</taxon>
        <taxon>eudicotyledons</taxon>
        <taxon>Gunneridae</taxon>
        <taxon>Pentapetalae</taxon>
        <taxon>rosids</taxon>
        <taxon>fabids</taxon>
        <taxon>Rosales</taxon>
        <taxon>Rosaceae</taxon>
        <taxon>Amygdaloideae</taxon>
        <taxon>Amygdaleae</taxon>
        <taxon>Prunus</taxon>
    </lineage>
</organism>
<evidence type="ECO:0000313" key="1">
    <source>
        <dbReference type="EMBL" id="PQQ10151.1"/>
    </source>
</evidence>